<feature type="compositionally biased region" description="Pro residues" evidence="1">
    <location>
        <begin position="150"/>
        <end position="166"/>
    </location>
</feature>
<proteinExistence type="predicted"/>
<dbReference type="EMBL" id="OZ019902">
    <property type="protein sequence ID" value="CAK9195457.1"/>
    <property type="molecule type" value="Genomic_DNA"/>
</dbReference>
<keyword evidence="2" id="KW-1133">Transmembrane helix</keyword>
<organism evidence="3 4">
    <name type="scientific">Sphagnum troendelagicum</name>
    <dbReference type="NCBI Taxonomy" id="128251"/>
    <lineage>
        <taxon>Eukaryota</taxon>
        <taxon>Viridiplantae</taxon>
        <taxon>Streptophyta</taxon>
        <taxon>Embryophyta</taxon>
        <taxon>Bryophyta</taxon>
        <taxon>Sphagnophytina</taxon>
        <taxon>Sphagnopsida</taxon>
        <taxon>Sphagnales</taxon>
        <taxon>Sphagnaceae</taxon>
        <taxon>Sphagnum</taxon>
    </lineage>
</organism>
<feature type="transmembrane region" description="Helical" evidence="2">
    <location>
        <begin position="35"/>
        <end position="57"/>
    </location>
</feature>
<keyword evidence="4" id="KW-1185">Reference proteome</keyword>
<evidence type="ECO:0000256" key="2">
    <source>
        <dbReference type="SAM" id="Phobius"/>
    </source>
</evidence>
<keyword evidence="2" id="KW-0472">Membrane</keyword>
<evidence type="ECO:0000313" key="4">
    <source>
        <dbReference type="Proteomes" id="UP001497512"/>
    </source>
</evidence>
<evidence type="ECO:0000313" key="3">
    <source>
        <dbReference type="EMBL" id="CAK9195457.1"/>
    </source>
</evidence>
<gene>
    <name evidence="3" type="ORF">CSSPTR1EN2_LOCUS3034</name>
</gene>
<sequence length="166" mass="18134">MMTMPVVTDLSRRSARRGGGRGGGGGGEGVFSTPFSYYCVVLVLHLVLLQFCVIFAAGDDVHLQRMTLVKILKEHEEEDQLDSRMKLSRHALSFDQWDPTSSSTSLEFIRRKAPKGRPPPPVIPFNSGRAPPPPPPPEEHNKKKHHHHPTAPPPLSPPSSAPPASG</sequence>
<keyword evidence="2" id="KW-0812">Transmembrane</keyword>
<feature type="region of interest" description="Disordered" evidence="1">
    <location>
        <begin position="91"/>
        <end position="166"/>
    </location>
</feature>
<reference evidence="3" key="1">
    <citation type="submission" date="2024-02" db="EMBL/GenBank/DDBJ databases">
        <authorList>
            <consortium name="ELIXIR-Norway"/>
            <consortium name="Elixir Norway"/>
        </authorList>
    </citation>
    <scope>NUCLEOTIDE SEQUENCE</scope>
</reference>
<protein>
    <submittedName>
        <fullName evidence="3">Uncharacterized protein</fullName>
    </submittedName>
</protein>
<feature type="region of interest" description="Disordered" evidence="1">
    <location>
        <begin position="1"/>
        <end position="26"/>
    </location>
</feature>
<evidence type="ECO:0000256" key="1">
    <source>
        <dbReference type="SAM" id="MobiDB-lite"/>
    </source>
</evidence>
<accession>A0ABP0TG10</accession>
<name>A0ABP0TG10_9BRYO</name>
<dbReference type="Proteomes" id="UP001497512">
    <property type="component" value="Chromosome 10"/>
</dbReference>